<dbReference type="RefSeq" id="XP_037148464.1">
    <property type="nucleotide sequence ID" value="XM_037296482.1"/>
</dbReference>
<evidence type="ECO:0000313" key="2">
    <source>
        <dbReference type="EMBL" id="KAF6219029.1"/>
    </source>
</evidence>
<accession>A0A8H6C8X0</accession>
<gene>
    <name evidence="2" type="ORF">HO133_005573</name>
</gene>
<comment type="caution">
    <text evidence="2">The sequence shown here is derived from an EMBL/GenBank/DDBJ whole genome shotgun (WGS) entry which is preliminary data.</text>
</comment>
<feature type="region of interest" description="Disordered" evidence="1">
    <location>
        <begin position="32"/>
        <end position="53"/>
    </location>
</feature>
<protein>
    <submittedName>
        <fullName evidence="2">Uncharacterized protein</fullName>
    </submittedName>
</protein>
<sequence length="69" mass="8267">MAAETYSTPIFVSCGYEPKRRTPAELLKRAKANRYKQEGHQEEDSKRDNTKYMKKTLRDRDIALRRYKK</sequence>
<evidence type="ECO:0000256" key="1">
    <source>
        <dbReference type="SAM" id="MobiDB-lite"/>
    </source>
</evidence>
<keyword evidence="3" id="KW-1185">Reference proteome</keyword>
<evidence type="ECO:0000313" key="3">
    <source>
        <dbReference type="Proteomes" id="UP000593566"/>
    </source>
</evidence>
<organism evidence="2 3">
    <name type="scientific">Letharia lupina</name>
    <dbReference type="NCBI Taxonomy" id="560253"/>
    <lineage>
        <taxon>Eukaryota</taxon>
        <taxon>Fungi</taxon>
        <taxon>Dikarya</taxon>
        <taxon>Ascomycota</taxon>
        <taxon>Pezizomycotina</taxon>
        <taxon>Lecanoromycetes</taxon>
        <taxon>OSLEUM clade</taxon>
        <taxon>Lecanoromycetidae</taxon>
        <taxon>Lecanorales</taxon>
        <taxon>Lecanorineae</taxon>
        <taxon>Parmeliaceae</taxon>
        <taxon>Letharia</taxon>
    </lineage>
</organism>
<dbReference type="Proteomes" id="UP000593566">
    <property type="component" value="Unassembled WGS sequence"/>
</dbReference>
<name>A0A8H6C8X0_9LECA</name>
<dbReference type="AlphaFoldDB" id="A0A8H6C8X0"/>
<feature type="compositionally biased region" description="Basic and acidic residues" evidence="1">
    <location>
        <begin position="35"/>
        <end position="53"/>
    </location>
</feature>
<dbReference type="GeneID" id="59333979"/>
<dbReference type="EMBL" id="JACCJB010000021">
    <property type="protein sequence ID" value="KAF6219029.1"/>
    <property type="molecule type" value="Genomic_DNA"/>
</dbReference>
<reference evidence="2 3" key="1">
    <citation type="journal article" date="2020" name="Genomics">
        <title>Complete, high-quality genomes from long-read metagenomic sequencing of two wolf lichen thalli reveals enigmatic genome architecture.</title>
        <authorList>
            <person name="McKenzie S.K."/>
            <person name="Walston R.F."/>
            <person name="Allen J.L."/>
        </authorList>
    </citation>
    <scope>NUCLEOTIDE SEQUENCE [LARGE SCALE GENOMIC DNA]</scope>
    <source>
        <strain evidence="2">WasteWater1</strain>
    </source>
</reference>
<proteinExistence type="predicted"/>